<evidence type="ECO:0000313" key="4">
    <source>
        <dbReference type="EMBL" id="SFZ93177.1"/>
    </source>
</evidence>
<feature type="domain" description="Secretion system C-terminal sorting" evidence="3">
    <location>
        <begin position="444"/>
        <end position="501"/>
    </location>
</feature>
<dbReference type="SUPFAM" id="SSF50998">
    <property type="entry name" value="Quinoprotein alcohol dehydrogenase-like"/>
    <property type="match status" value="1"/>
</dbReference>
<dbReference type="PANTHER" id="PTHR42754:SF1">
    <property type="entry name" value="LIPOPROTEIN"/>
    <property type="match status" value="1"/>
</dbReference>
<feature type="chain" id="PRO_5009678638" evidence="2">
    <location>
        <begin position="18"/>
        <end position="510"/>
    </location>
</feature>
<evidence type="ECO:0000256" key="2">
    <source>
        <dbReference type="SAM" id="SignalP"/>
    </source>
</evidence>
<proteinExistence type="predicted"/>
<dbReference type="InterPro" id="IPR026444">
    <property type="entry name" value="Secre_tail"/>
</dbReference>
<dbReference type="PANTHER" id="PTHR42754">
    <property type="entry name" value="ENDOGLUCANASE"/>
    <property type="match status" value="1"/>
</dbReference>
<dbReference type="OrthoDB" id="9811934at2"/>
<dbReference type="Pfam" id="PF18962">
    <property type="entry name" value="Por_Secre_tail"/>
    <property type="match status" value="1"/>
</dbReference>
<evidence type="ECO:0000313" key="5">
    <source>
        <dbReference type="Proteomes" id="UP000182034"/>
    </source>
</evidence>
<evidence type="ECO:0000259" key="3">
    <source>
        <dbReference type="Pfam" id="PF18962"/>
    </source>
</evidence>
<dbReference type="STRING" id="1612149.SAMN05216324_104203"/>
<gene>
    <name evidence="4" type="ORF">SAMN05216324_104203</name>
</gene>
<reference evidence="5" key="1">
    <citation type="submission" date="2016-10" db="EMBL/GenBank/DDBJ databases">
        <authorList>
            <person name="Varghese N."/>
            <person name="Submissions S."/>
        </authorList>
    </citation>
    <scope>NUCLEOTIDE SEQUENCE [LARGE SCALE GENOMIC DNA]</scope>
    <source>
        <strain evidence="5">SUR2</strain>
    </source>
</reference>
<keyword evidence="1 2" id="KW-0732">Signal</keyword>
<evidence type="ECO:0000256" key="1">
    <source>
        <dbReference type="ARBA" id="ARBA00022729"/>
    </source>
</evidence>
<name>A0A1K2IL63_9FLAO</name>
<dbReference type="NCBIfam" id="TIGR04183">
    <property type="entry name" value="Por_Secre_tail"/>
    <property type="match status" value="1"/>
</dbReference>
<accession>A0A1K2IL63</accession>
<keyword evidence="5" id="KW-1185">Reference proteome</keyword>
<dbReference type="RefSeq" id="WP_072408796.1">
    <property type="nucleotide sequence ID" value="NZ_FPKW01000004.1"/>
</dbReference>
<dbReference type="Proteomes" id="UP000182034">
    <property type="component" value="Unassembled WGS sequence"/>
</dbReference>
<dbReference type="EMBL" id="FPKW01000004">
    <property type="protein sequence ID" value="SFZ93177.1"/>
    <property type="molecule type" value="Genomic_DNA"/>
</dbReference>
<dbReference type="InterPro" id="IPR011047">
    <property type="entry name" value="Quinoprotein_ADH-like_sf"/>
</dbReference>
<feature type="signal peptide" evidence="2">
    <location>
        <begin position="1"/>
        <end position="17"/>
    </location>
</feature>
<sequence length="510" mass="54784">MKQLMLCALAIAGLAYGQTPAIESQKFYGGTKDDDVISIRQTSDGGYIFIGDSDSNNGDLTSNNGKKDFWVVKSNPLGAIQWQRSLGGSQDEEAHSIRQTADGGYIIAGETNSNDGDVTGNHGGTDAWIVKLNQNGDLVWQKTYGGSNSDSANFIEPTGDGGYIVAGDSNSNNGDLTQNKGSYDAWVFKISSDGTLEWQKNYGGTAYEGAEYIQNTSDGGYIVAATTTSNNGDLTSNHGDFDYWFIKLNSAGNIEWQKTYGGTGMDQPYAIHQTLDGGYIASGRSNTPNNGDVTGNHGQFDYWIVKVSNTGDLIWQKSLGGTNSDYGRFSQPTLDGGYIVAGYSNSNNGNVSGNNGGFDCWIAKLNETGTIEWQKSLGGMGYDWGRSLTETEDGGFVIALGSKSTNISAGTHHGNNDVLLIKLERNGSLSTSETRLKKDSTVAPNPSNGYFTINHLFNNSSLEVYSLTGKLIQKVKNISGKSYSIDISNQPTGAYIIRIDNLITLKLIKK</sequence>
<dbReference type="AlphaFoldDB" id="A0A1K2IL63"/>
<protein>
    <submittedName>
        <fullName evidence="4">Por secretion system C-terminal sorting domain-containing protein</fullName>
    </submittedName>
</protein>
<organism evidence="4 5">
    <name type="scientific">Chryseobacterium limigenitum</name>
    <dbReference type="NCBI Taxonomy" id="1612149"/>
    <lineage>
        <taxon>Bacteria</taxon>
        <taxon>Pseudomonadati</taxon>
        <taxon>Bacteroidota</taxon>
        <taxon>Flavobacteriia</taxon>
        <taxon>Flavobacteriales</taxon>
        <taxon>Weeksellaceae</taxon>
        <taxon>Chryseobacterium group</taxon>
        <taxon>Chryseobacterium</taxon>
    </lineage>
</organism>